<dbReference type="Pfam" id="PF12298">
    <property type="entry name" value="Bot1p"/>
    <property type="match status" value="1"/>
</dbReference>
<dbReference type="AlphaFoldDB" id="A0A175W6D3"/>
<dbReference type="PANTHER" id="PTHR28158">
    <property type="entry name" value="37S RIBOSOMAL PROTEIN S35, MITOCHONDRIAL"/>
    <property type="match status" value="1"/>
</dbReference>
<proteinExistence type="predicted"/>
<reference evidence="2 3" key="1">
    <citation type="journal article" date="2016" name="Genome Announc.">
        <title>Genome Sequence of Madurella mycetomatis mm55, Isolated from a Human Mycetoma Case in Sudan.</title>
        <authorList>
            <person name="Smit S."/>
            <person name="Derks M.F."/>
            <person name="Bervoets S."/>
            <person name="Fahal A."/>
            <person name="van Leeuwen W."/>
            <person name="van Belkum A."/>
            <person name="van de Sande W.W."/>
        </authorList>
    </citation>
    <scope>NUCLEOTIDE SEQUENCE [LARGE SCALE GENOMIC DNA]</scope>
    <source>
        <strain evidence="3">mm55</strain>
    </source>
</reference>
<keyword evidence="3" id="KW-1185">Reference proteome</keyword>
<evidence type="ECO:0000313" key="3">
    <source>
        <dbReference type="Proteomes" id="UP000078237"/>
    </source>
</evidence>
<dbReference type="STRING" id="100816.A0A175W6D3"/>
<evidence type="ECO:0000313" key="2">
    <source>
        <dbReference type="EMBL" id="KXX78850.1"/>
    </source>
</evidence>
<comment type="caution">
    <text evidence="2">The sequence shown here is derived from an EMBL/GenBank/DDBJ whole genome shotgun (WGS) entry which is preliminary data.</text>
</comment>
<accession>A0A175W6D3</accession>
<dbReference type="EMBL" id="LCTW02000106">
    <property type="protein sequence ID" value="KXX78850.1"/>
    <property type="molecule type" value="Genomic_DNA"/>
</dbReference>
<organism evidence="2 3">
    <name type="scientific">Madurella mycetomatis</name>
    <dbReference type="NCBI Taxonomy" id="100816"/>
    <lineage>
        <taxon>Eukaryota</taxon>
        <taxon>Fungi</taxon>
        <taxon>Dikarya</taxon>
        <taxon>Ascomycota</taxon>
        <taxon>Pezizomycotina</taxon>
        <taxon>Sordariomycetes</taxon>
        <taxon>Sordariomycetidae</taxon>
        <taxon>Sordariales</taxon>
        <taxon>Sordariales incertae sedis</taxon>
        <taxon>Madurella</taxon>
    </lineage>
</organism>
<gene>
    <name evidence="2" type="ORF">MMYC01_204028</name>
</gene>
<sequence>MPPRISSSSCQPQLLLNSFETAQSFSLSPSPLALQRLAAAATTRTASAPSHSSPQCRGGSGSGSGSRAFSTTPARPATRLRRQFLQWTRANADKFRQPPEPGKTNYISQLMSVSDFEAVSPDQPFPNNPAFRSEPVLSEEARELIWKSVMEKGMPLKAVSAQFQVDMRRVAAVVRMKEIEKKWEKENKPLATPYAKAIMSMLPRAKLEQGEKPFEPINDIHVHSYTMQQLFVPTSESREFTRADAAKAFGDHILPPDAKMRIPELVDLERNVARGMEPAKAYKVFMESAARSEADVAAAQRARRQRDEDRTTRVDVGRFEYRFEKINAEDVGRNGRSRKAVGWRYGVPFSDRRRGEIKIPTKVE</sequence>
<dbReference type="PANTHER" id="PTHR28158:SF1">
    <property type="entry name" value="SMALL RIBOSOMAL SUBUNIT PROTEIN MS45"/>
    <property type="match status" value="1"/>
</dbReference>
<name>A0A175W6D3_9PEZI</name>
<dbReference type="OrthoDB" id="10052321at2759"/>
<dbReference type="InterPro" id="IPR021036">
    <property type="entry name" value="Ribosomal_mS45"/>
</dbReference>
<dbReference type="VEuPathDB" id="FungiDB:MMYC01_204028"/>
<dbReference type="GO" id="GO:0003735">
    <property type="term" value="F:structural constituent of ribosome"/>
    <property type="evidence" value="ECO:0007669"/>
    <property type="project" value="TreeGrafter"/>
</dbReference>
<evidence type="ECO:0000256" key="1">
    <source>
        <dbReference type="SAM" id="MobiDB-lite"/>
    </source>
</evidence>
<protein>
    <recommendedName>
        <fullName evidence="4">37S ribosomal protein S35, mitochondrial</fullName>
    </recommendedName>
</protein>
<evidence type="ECO:0008006" key="4">
    <source>
        <dbReference type="Google" id="ProtNLM"/>
    </source>
</evidence>
<feature type="compositionally biased region" description="Low complexity" evidence="1">
    <location>
        <begin position="38"/>
        <end position="54"/>
    </location>
</feature>
<dbReference type="GO" id="GO:0032543">
    <property type="term" value="P:mitochondrial translation"/>
    <property type="evidence" value="ECO:0007669"/>
    <property type="project" value="TreeGrafter"/>
</dbReference>
<feature type="region of interest" description="Disordered" evidence="1">
    <location>
        <begin position="38"/>
        <end position="75"/>
    </location>
</feature>
<dbReference type="Proteomes" id="UP000078237">
    <property type="component" value="Unassembled WGS sequence"/>
</dbReference>
<dbReference type="GO" id="GO:0005763">
    <property type="term" value="C:mitochondrial small ribosomal subunit"/>
    <property type="evidence" value="ECO:0007669"/>
    <property type="project" value="TreeGrafter"/>
</dbReference>